<dbReference type="Pfam" id="PF13561">
    <property type="entry name" value="adh_short_C2"/>
    <property type="match status" value="1"/>
</dbReference>
<evidence type="ECO:0000313" key="2">
    <source>
        <dbReference type="EMBL" id="KLL10388.1"/>
    </source>
</evidence>
<dbReference type="PROSITE" id="PS00061">
    <property type="entry name" value="ADH_SHORT"/>
    <property type="match status" value="1"/>
</dbReference>
<dbReference type="PANTHER" id="PTHR42760">
    <property type="entry name" value="SHORT-CHAIN DEHYDROGENASES/REDUCTASES FAMILY MEMBER"/>
    <property type="match status" value="1"/>
</dbReference>
<dbReference type="Proteomes" id="UP000035425">
    <property type="component" value="Unassembled WGS sequence"/>
</dbReference>
<dbReference type="InterPro" id="IPR020904">
    <property type="entry name" value="Sc_DH/Rdtase_CS"/>
</dbReference>
<dbReference type="InterPro" id="IPR002347">
    <property type="entry name" value="SDR_fam"/>
</dbReference>
<dbReference type="Gene3D" id="3.40.50.720">
    <property type="entry name" value="NAD(P)-binding Rossmann-like Domain"/>
    <property type="match status" value="1"/>
</dbReference>
<name>A0ABR5F0Z4_9ACTN</name>
<keyword evidence="3" id="KW-1185">Reference proteome</keyword>
<dbReference type="PANTHER" id="PTHR42760:SF124">
    <property type="entry name" value="SHORT-CHAIN DEHYDROGENASE_REDUCTASE"/>
    <property type="match status" value="1"/>
</dbReference>
<reference evidence="2 3" key="1">
    <citation type="submission" date="2014-12" db="EMBL/GenBank/DDBJ databases">
        <title>Frankia sp. BMG5.1 draft genome.</title>
        <authorList>
            <person name="Gtari M."/>
            <person name="Ghodhbane-Gtari F."/>
            <person name="Nouioui I."/>
            <person name="Ktari A."/>
            <person name="Hezbri K."/>
            <person name="Mimouni W."/>
            <person name="Sbissi I."/>
            <person name="Ayari A."/>
            <person name="Yamanaka T."/>
            <person name="Normand P."/>
            <person name="Tisa L.S."/>
            <person name="Boudabous A."/>
        </authorList>
    </citation>
    <scope>NUCLEOTIDE SEQUENCE [LARGE SCALE GENOMIC DNA]</scope>
    <source>
        <strain evidence="2 3">BMG5.1</strain>
    </source>
</reference>
<comment type="similarity">
    <text evidence="1">Belongs to the short-chain dehydrogenases/reductases (SDR) family.</text>
</comment>
<dbReference type="PRINTS" id="PR00081">
    <property type="entry name" value="GDHRDH"/>
</dbReference>
<dbReference type="NCBIfam" id="NF005559">
    <property type="entry name" value="PRK07231.1"/>
    <property type="match status" value="1"/>
</dbReference>
<dbReference type="SUPFAM" id="SSF51735">
    <property type="entry name" value="NAD(P)-binding Rossmann-fold domains"/>
    <property type="match status" value="1"/>
</dbReference>
<gene>
    <name evidence="2" type="ORF">FrCorBMG51_18515</name>
</gene>
<dbReference type="PRINTS" id="PR00080">
    <property type="entry name" value="SDRFAMILY"/>
</dbReference>
<dbReference type="CDD" id="cd05233">
    <property type="entry name" value="SDR_c"/>
    <property type="match status" value="1"/>
</dbReference>
<evidence type="ECO:0000256" key="1">
    <source>
        <dbReference type="ARBA" id="ARBA00006484"/>
    </source>
</evidence>
<dbReference type="EMBL" id="JWIO01000034">
    <property type="protein sequence ID" value="KLL10388.1"/>
    <property type="molecule type" value="Genomic_DNA"/>
</dbReference>
<organism evidence="2 3">
    <name type="scientific">Protofrankia coriariae</name>
    <dbReference type="NCBI Taxonomy" id="1562887"/>
    <lineage>
        <taxon>Bacteria</taxon>
        <taxon>Bacillati</taxon>
        <taxon>Actinomycetota</taxon>
        <taxon>Actinomycetes</taxon>
        <taxon>Frankiales</taxon>
        <taxon>Frankiaceae</taxon>
        <taxon>Protofrankia</taxon>
    </lineage>
</organism>
<accession>A0ABR5F0Z4</accession>
<protein>
    <submittedName>
        <fullName evidence="2">Short-chain dehydrogenase</fullName>
    </submittedName>
</protein>
<proteinExistence type="inferred from homology"/>
<sequence length="254" mass="26244">MDLGKGSDVAGRLEGKVAVVTGAGSGIGTGIAEEFVKEGARVVAVDISGQQEEVAKRLGSDCYAVHADVSRGADVRSMLDAAVSHFGKLDVLCNNAGIDGAVAHTGEYPEEEFDRVFGVNGRGVFLGMRYAIPKLLENGGGTIVNTASMAAMVAFPGMPAYCAAKGAVAMLTKTAAAEYASRNIRVNAICPGPIRTQITDSLPPELIEGVVRATPLGRYGTPTEVGRLAVFLASDESSFITGDTILIDGGYTTL</sequence>
<evidence type="ECO:0000313" key="3">
    <source>
        <dbReference type="Proteomes" id="UP000035425"/>
    </source>
</evidence>
<dbReference type="InterPro" id="IPR036291">
    <property type="entry name" value="NAD(P)-bd_dom_sf"/>
</dbReference>
<comment type="caution">
    <text evidence="2">The sequence shown here is derived from an EMBL/GenBank/DDBJ whole genome shotgun (WGS) entry which is preliminary data.</text>
</comment>